<dbReference type="EMBL" id="JBHTBY010000005">
    <property type="protein sequence ID" value="MFC7320299.1"/>
    <property type="molecule type" value="Genomic_DNA"/>
</dbReference>
<dbReference type="Pfam" id="PF00905">
    <property type="entry name" value="Transpeptidase"/>
    <property type="match status" value="1"/>
</dbReference>
<keyword evidence="5" id="KW-0808">Transferase</keyword>
<evidence type="ECO:0000313" key="20">
    <source>
        <dbReference type="EMBL" id="MFC7320299.1"/>
    </source>
</evidence>
<feature type="compositionally biased region" description="Low complexity" evidence="16">
    <location>
        <begin position="847"/>
        <end position="861"/>
    </location>
</feature>
<keyword evidence="3" id="KW-0645">Protease</keyword>
<evidence type="ECO:0000256" key="7">
    <source>
        <dbReference type="ARBA" id="ARBA00022801"/>
    </source>
</evidence>
<keyword evidence="11 17" id="KW-0472">Membrane</keyword>
<evidence type="ECO:0000256" key="12">
    <source>
        <dbReference type="ARBA" id="ARBA00023268"/>
    </source>
</evidence>
<proteinExistence type="predicted"/>
<gene>
    <name evidence="20" type="ORF">ACFQMN_05365</name>
</gene>
<evidence type="ECO:0000256" key="5">
    <source>
        <dbReference type="ARBA" id="ARBA00022679"/>
    </source>
</evidence>
<organism evidence="20 21">
    <name type="scientific">Halobacillus campisalis</name>
    <dbReference type="NCBI Taxonomy" id="435909"/>
    <lineage>
        <taxon>Bacteria</taxon>
        <taxon>Bacillati</taxon>
        <taxon>Bacillota</taxon>
        <taxon>Bacilli</taxon>
        <taxon>Bacillales</taxon>
        <taxon>Bacillaceae</taxon>
        <taxon>Halobacillus</taxon>
    </lineage>
</organism>
<feature type="region of interest" description="Disordered" evidence="16">
    <location>
        <begin position="824"/>
        <end position="861"/>
    </location>
</feature>
<evidence type="ECO:0000256" key="10">
    <source>
        <dbReference type="ARBA" id="ARBA00022989"/>
    </source>
</evidence>
<reference evidence="21" key="1">
    <citation type="journal article" date="2019" name="Int. J. Syst. Evol. Microbiol.">
        <title>The Global Catalogue of Microorganisms (GCM) 10K type strain sequencing project: providing services to taxonomists for standard genome sequencing and annotation.</title>
        <authorList>
            <consortium name="The Broad Institute Genomics Platform"/>
            <consortium name="The Broad Institute Genome Sequencing Center for Infectious Disease"/>
            <person name="Wu L."/>
            <person name="Ma J."/>
        </authorList>
    </citation>
    <scope>NUCLEOTIDE SEQUENCE [LARGE SCALE GENOMIC DNA]</scope>
    <source>
        <strain evidence="21">CCUG 73951</strain>
    </source>
</reference>
<evidence type="ECO:0000256" key="15">
    <source>
        <dbReference type="ARBA" id="ARBA00049902"/>
    </source>
</evidence>
<feature type="compositionally biased region" description="Low complexity" evidence="16">
    <location>
        <begin position="1041"/>
        <end position="1051"/>
    </location>
</feature>
<evidence type="ECO:0000256" key="1">
    <source>
        <dbReference type="ARBA" id="ARBA00022475"/>
    </source>
</evidence>
<evidence type="ECO:0000256" key="3">
    <source>
        <dbReference type="ARBA" id="ARBA00022670"/>
    </source>
</evidence>
<evidence type="ECO:0000256" key="4">
    <source>
        <dbReference type="ARBA" id="ARBA00022676"/>
    </source>
</evidence>
<evidence type="ECO:0000256" key="6">
    <source>
        <dbReference type="ARBA" id="ARBA00022692"/>
    </source>
</evidence>
<keyword evidence="1" id="KW-1003">Cell membrane</keyword>
<feature type="compositionally biased region" description="Acidic residues" evidence="16">
    <location>
        <begin position="1112"/>
        <end position="1142"/>
    </location>
</feature>
<dbReference type="InterPro" id="IPR001460">
    <property type="entry name" value="PCN-bd_Tpept"/>
</dbReference>
<feature type="compositionally biased region" description="Low complexity" evidence="16">
    <location>
        <begin position="1059"/>
        <end position="1069"/>
    </location>
</feature>
<dbReference type="PANTHER" id="PTHR32282">
    <property type="entry name" value="BINDING PROTEIN TRANSPEPTIDASE, PUTATIVE-RELATED"/>
    <property type="match status" value="1"/>
</dbReference>
<keyword evidence="12" id="KW-0511">Multifunctional enzyme</keyword>
<feature type="transmembrane region" description="Helical" evidence="17">
    <location>
        <begin position="33"/>
        <end position="61"/>
    </location>
</feature>
<feature type="region of interest" description="Disordered" evidence="16">
    <location>
        <begin position="912"/>
        <end position="1142"/>
    </location>
</feature>
<evidence type="ECO:0000259" key="19">
    <source>
        <dbReference type="Pfam" id="PF00912"/>
    </source>
</evidence>
<keyword evidence="2" id="KW-0121">Carboxypeptidase</keyword>
<name>A0ABW2K0Y7_9BACI</name>
<keyword evidence="21" id="KW-1185">Reference proteome</keyword>
<feature type="compositionally biased region" description="Acidic residues" evidence="16">
    <location>
        <begin position="1070"/>
        <end position="1079"/>
    </location>
</feature>
<dbReference type="SUPFAM" id="SSF56601">
    <property type="entry name" value="beta-lactamase/transpeptidase-like"/>
    <property type="match status" value="1"/>
</dbReference>
<dbReference type="RefSeq" id="WP_289214684.1">
    <property type="nucleotide sequence ID" value="NZ_JAPVRC010000001.1"/>
</dbReference>
<dbReference type="Gene3D" id="3.90.1310.40">
    <property type="match status" value="1"/>
</dbReference>
<protein>
    <submittedName>
        <fullName evidence="20">Transglycosylase domain-containing protein</fullName>
    </submittedName>
</protein>
<evidence type="ECO:0000256" key="17">
    <source>
        <dbReference type="SAM" id="Phobius"/>
    </source>
</evidence>
<keyword evidence="10 17" id="KW-1133">Transmembrane helix</keyword>
<dbReference type="InterPro" id="IPR050396">
    <property type="entry name" value="Glycosyltr_51/Transpeptidase"/>
</dbReference>
<evidence type="ECO:0000256" key="11">
    <source>
        <dbReference type="ARBA" id="ARBA00023136"/>
    </source>
</evidence>
<accession>A0ABW2K0Y7</accession>
<dbReference type="InterPro" id="IPR013783">
    <property type="entry name" value="Ig-like_fold"/>
</dbReference>
<feature type="region of interest" description="Disordered" evidence="16">
    <location>
        <begin position="875"/>
        <end position="896"/>
    </location>
</feature>
<dbReference type="InterPro" id="IPR001264">
    <property type="entry name" value="Glyco_trans_51"/>
</dbReference>
<keyword evidence="7" id="KW-0378">Hydrolase</keyword>
<evidence type="ECO:0000259" key="18">
    <source>
        <dbReference type="Pfam" id="PF00905"/>
    </source>
</evidence>
<feature type="compositionally biased region" description="Acidic residues" evidence="16">
    <location>
        <begin position="1088"/>
        <end position="1103"/>
    </location>
</feature>
<comment type="caution">
    <text evidence="20">The sequence shown here is derived from an EMBL/GenBank/DDBJ whole genome shotgun (WGS) entry which is preliminary data.</text>
</comment>
<feature type="compositionally biased region" description="Low complexity" evidence="16">
    <location>
        <begin position="824"/>
        <end position="834"/>
    </location>
</feature>
<dbReference type="PANTHER" id="PTHR32282:SF32">
    <property type="entry name" value="PENICILLIN-BINDING PROTEIN 2A"/>
    <property type="match status" value="1"/>
</dbReference>
<sequence length="1142" mass="123240">MANSPNNGRKKIDWKALWQTGKIQRSTRIGYDVVWNVILFFIIIGVVGLFFAGGVGAGYFASLVKDEPTRPQEEMEEEIYNYEETSQVYFSDEKLLGNVRTDLYRQESSLDDISDNLEEAVIATEDEYFNNHDGIVPKAVLRAMVQEATNASTQTGGSTLTQQIVKNQILTSEVSFERKAKEMLIAMRIERFFEKDEILEAYLNIVPFGRNANGDNIAGAETAAKGIFGVSADELSIPQAAFIAGLPQNPYSYTPFLNNGEPKSEEQLQPGLDRMNEVLSRMHDTEYISDEEYQEALKFDLAESLTEPKSKSRDKYPFLTDEVKKRAKEIIVEQLAKENGDSLSDLNEDEELAEEYSTLADRQLSSGGYKIHTTIDQEVYDVMQEVKDNYNNYGRNKVVSVENSEGELVDMEIPVQVGSTLIENTTGKIIGFIGGRDFEEQQLNHATRASRSPGSTMKPLAAYGPGIDMGEIHPGSVFADVPFNYPESTGGKELKNYGDGYNGFTSSREALKKSYNIPAVEAYMDILDENPGENYLDKMGFTTFNENDYVNPSFVLGTSDVTNEENTNAYATFGNNGDFVDAYMIEKIETKEGETFYEHESEKEEVFSPQASYLTVDMMRDVLDSGTAASVPGQLSNPDVDWAGKTGTSQEYKDAWFVATNPNVTMSMWMGYDFEEQLDSNGYSSRNTGLWADVVNAVSEIRPDLMVPENDFEEPEGIETNSYCATSGLLASDLCESVGITKSDLYISEFAPSEEDDSLTDGGDFVKIKGNQYPAGDDTPSEFIIEGGSGVTIKPEFLEENDLDTEEKLEHLIPNSNAWDDVALPSLDSSASSSEIENDGENPSPPGSVSAGSSSISWSQSSSDDVVGYRVYRASSPGGSFSRVGSTRSTSYSFSGQDGIYAVRAVDYFGESSSLSSTTEVSSPGTSSNSSATENNNSERSVSSSNESDNETDSSGGNSDSSSGESENGTNSSGGNSGSSSGEPGNGTNSSGGNSGSSSDESGSETDSSGGNSGSSSDESGSETDSSGGNSDSSSDESGSETDSSGGNSDSSSDESGSETDSSGNNSDSSSDESGDENEPSGNNSDSSNEESENENESSEEDSFSTNSDASDSNESEDESSEDENNEENDSTEGSEDNGSEE</sequence>
<evidence type="ECO:0000313" key="21">
    <source>
        <dbReference type="Proteomes" id="UP001596494"/>
    </source>
</evidence>
<dbReference type="Proteomes" id="UP001596494">
    <property type="component" value="Unassembled WGS sequence"/>
</dbReference>
<dbReference type="InterPro" id="IPR023346">
    <property type="entry name" value="Lysozyme-like_dom_sf"/>
</dbReference>
<comment type="catalytic activity">
    <reaction evidence="14">
        <text>Preferential cleavage: (Ac)2-L-Lys-D-Ala-|-D-Ala. Also transpeptidation of peptidyl-alanyl moieties that are N-acyl substituents of D-alanine.</text>
        <dbReference type="EC" id="3.4.16.4"/>
    </reaction>
</comment>
<feature type="domain" description="Penicillin-binding protein transpeptidase" evidence="18">
    <location>
        <begin position="420"/>
        <end position="665"/>
    </location>
</feature>
<evidence type="ECO:0000256" key="16">
    <source>
        <dbReference type="SAM" id="MobiDB-lite"/>
    </source>
</evidence>
<dbReference type="Gene3D" id="3.40.710.10">
    <property type="entry name" value="DD-peptidase/beta-lactamase superfamily"/>
    <property type="match status" value="1"/>
</dbReference>
<feature type="compositionally biased region" description="Polar residues" evidence="16">
    <location>
        <begin position="877"/>
        <end position="896"/>
    </location>
</feature>
<evidence type="ECO:0000256" key="14">
    <source>
        <dbReference type="ARBA" id="ARBA00034000"/>
    </source>
</evidence>
<keyword evidence="9" id="KW-0573">Peptidoglycan synthesis</keyword>
<dbReference type="InterPro" id="IPR012338">
    <property type="entry name" value="Beta-lactam/transpept-like"/>
</dbReference>
<evidence type="ECO:0000256" key="2">
    <source>
        <dbReference type="ARBA" id="ARBA00022645"/>
    </source>
</evidence>
<evidence type="ECO:0000256" key="8">
    <source>
        <dbReference type="ARBA" id="ARBA00022960"/>
    </source>
</evidence>
<evidence type="ECO:0000256" key="9">
    <source>
        <dbReference type="ARBA" id="ARBA00022984"/>
    </source>
</evidence>
<dbReference type="Pfam" id="PF00912">
    <property type="entry name" value="Transgly"/>
    <property type="match status" value="1"/>
</dbReference>
<keyword evidence="13" id="KW-0961">Cell wall biogenesis/degradation</keyword>
<dbReference type="Gene3D" id="2.60.40.10">
    <property type="entry name" value="Immunoglobulins"/>
    <property type="match status" value="1"/>
</dbReference>
<evidence type="ECO:0000256" key="13">
    <source>
        <dbReference type="ARBA" id="ARBA00023316"/>
    </source>
</evidence>
<keyword evidence="4" id="KW-0328">Glycosyltransferase</keyword>
<comment type="catalytic activity">
    <reaction evidence="15">
        <text>[GlcNAc-(1-&gt;4)-Mur2Ac(oyl-L-Ala-gamma-D-Glu-L-Lys-D-Ala-D-Ala)](n)-di-trans,octa-cis-undecaprenyl diphosphate + beta-D-GlcNAc-(1-&gt;4)-Mur2Ac(oyl-L-Ala-gamma-D-Glu-L-Lys-D-Ala-D-Ala)-di-trans,octa-cis-undecaprenyl diphosphate = [GlcNAc-(1-&gt;4)-Mur2Ac(oyl-L-Ala-gamma-D-Glu-L-Lys-D-Ala-D-Ala)](n+1)-di-trans,octa-cis-undecaprenyl diphosphate + di-trans,octa-cis-undecaprenyl diphosphate + H(+)</text>
        <dbReference type="Rhea" id="RHEA:23708"/>
        <dbReference type="Rhea" id="RHEA-COMP:9602"/>
        <dbReference type="Rhea" id="RHEA-COMP:9603"/>
        <dbReference type="ChEBI" id="CHEBI:15378"/>
        <dbReference type="ChEBI" id="CHEBI:58405"/>
        <dbReference type="ChEBI" id="CHEBI:60033"/>
        <dbReference type="ChEBI" id="CHEBI:78435"/>
        <dbReference type="EC" id="2.4.99.28"/>
    </reaction>
</comment>
<dbReference type="Gene3D" id="1.10.3810.10">
    <property type="entry name" value="Biosynthetic peptidoglycan transglycosylase-like"/>
    <property type="match status" value="1"/>
</dbReference>
<keyword evidence="8" id="KW-0133">Cell shape</keyword>
<dbReference type="SUPFAM" id="SSF53955">
    <property type="entry name" value="Lysozyme-like"/>
    <property type="match status" value="1"/>
</dbReference>
<dbReference type="InterPro" id="IPR036950">
    <property type="entry name" value="PBP_transglycosylase"/>
</dbReference>
<keyword evidence="6 17" id="KW-0812">Transmembrane</keyword>
<feature type="domain" description="Glycosyl transferase family 51" evidence="19">
    <location>
        <begin position="94"/>
        <end position="282"/>
    </location>
</feature>
<feature type="compositionally biased region" description="Low complexity" evidence="16">
    <location>
        <begin position="912"/>
        <end position="1033"/>
    </location>
</feature>